<dbReference type="AlphaFoldDB" id="A0A2D2PZN4"/>
<dbReference type="Proteomes" id="UP000231057">
    <property type="component" value="Chromosome"/>
</dbReference>
<organism evidence="1 2">
    <name type="scientific">Parathermosynechococcus lividus PCC 6715</name>
    <dbReference type="NCBI Taxonomy" id="1917166"/>
    <lineage>
        <taxon>Bacteria</taxon>
        <taxon>Bacillati</taxon>
        <taxon>Cyanobacteriota</taxon>
        <taxon>Cyanophyceae</taxon>
        <taxon>Acaryochloridales</taxon>
        <taxon>Thermosynechococcaceae</taxon>
        <taxon>Parathermosynechococcus</taxon>
    </lineage>
</organism>
<name>A0A2D2PZN4_PARLV</name>
<proteinExistence type="predicted"/>
<protein>
    <submittedName>
        <fullName evidence="1">Uncharacterized protein</fullName>
    </submittedName>
</protein>
<evidence type="ECO:0000313" key="2">
    <source>
        <dbReference type="Proteomes" id="UP000231057"/>
    </source>
</evidence>
<keyword evidence="2" id="KW-1185">Reference proteome</keyword>
<gene>
    <name evidence="1" type="ORF">BRW62_01925</name>
</gene>
<evidence type="ECO:0000313" key="1">
    <source>
        <dbReference type="EMBL" id="ATS17706.1"/>
    </source>
</evidence>
<accession>A0A2D2PZN4</accession>
<sequence length="86" mass="9504">MPHQRLLLISALRWHNAPFKNSFIISLVPSLISVLNCSLDGIAALQAVWEPTTGTTEDFRCLVVNPVIAQMLSRDRDEFSGTHGVS</sequence>
<dbReference type="KEGG" id="slw:BRW62_01925"/>
<reference evidence="1 2" key="1">
    <citation type="submission" date="2016-11" db="EMBL/GenBank/DDBJ databases">
        <title>Complete genome sequence of thermophilic cyanobacteria strain Synechococcus sp. PCC6715.</title>
        <authorList>
            <person name="Tang J."/>
            <person name="Daroch M."/>
            <person name="Liang Y."/>
            <person name="Jiang D."/>
            <person name="Shah M."/>
        </authorList>
    </citation>
    <scope>NUCLEOTIDE SEQUENCE [LARGE SCALE GENOMIC DNA]</scope>
    <source>
        <strain evidence="1 2">PCC 6715</strain>
    </source>
</reference>
<dbReference type="EMBL" id="CP018092">
    <property type="protein sequence ID" value="ATS17706.1"/>
    <property type="molecule type" value="Genomic_DNA"/>
</dbReference>
<reference evidence="2" key="2">
    <citation type="journal article" date="2022" name="Front. Microbiol.">
        <title>Comparative Genomic Analysis Revealed Distinct Molecular Components and Organization of CO2-Concentrating Mechanism in Thermophilic Cyanobacteria.</title>
        <authorList>
            <person name="Tang J."/>
            <person name="Zhou H."/>
            <person name="Yao D."/>
            <person name="Riaz S."/>
            <person name="You D."/>
            <person name="Klepacz-Smolka A."/>
            <person name="Daroch M."/>
        </authorList>
    </citation>
    <scope>NUCLEOTIDE SEQUENCE [LARGE SCALE GENOMIC DNA]</scope>
    <source>
        <strain evidence="2">PCC 6715</strain>
    </source>
</reference>